<dbReference type="EMBL" id="OFSM01000001">
    <property type="protein sequence ID" value="SOY27461.1"/>
    <property type="molecule type" value="Genomic_DNA"/>
</dbReference>
<dbReference type="AlphaFoldDB" id="A0A2K4ZAI8"/>
<protein>
    <recommendedName>
        <fullName evidence="4">Flagellar hook-length control protein FliK</fullName>
    </recommendedName>
</protein>
<feature type="region of interest" description="Disordered" evidence="1">
    <location>
        <begin position="703"/>
        <end position="731"/>
    </location>
</feature>
<evidence type="ECO:0000313" key="2">
    <source>
        <dbReference type="EMBL" id="SOY27461.1"/>
    </source>
</evidence>
<evidence type="ECO:0008006" key="4">
    <source>
        <dbReference type="Google" id="ProtNLM"/>
    </source>
</evidence>
<evidence type="ECO:0000256" key="1">
    <source>
        <dbReference type="SAM" id="MobiDB-lite"/>
    </source>
</evidence>
<proteinExistence type="predicted"/>
<dbReference type="Proteomes" id="UP000236311">
    <property type="component" value="Unassembled WGS sequence"/>
</dbReference>
<keyword evidence="3" id="KW-1185">Reference proteome</keyword>
<gene>
    <name evidence="2" type="ORF">AMURIS_00165</name>
</gene>
<evidence type="ECO:0000313" key="3">
    <source>
        <dbReference type="Proteomes" id="UP000236311"/>
    </source>
</evidence>
<dbReference type="OrthoDB" id="9759262at2"/>
<dbReference type="InterPro" id="IPR046207">
    <property type="entry name" value="DUF6240"/>
</dbReference>
<organism evidence="2 3">
    <name type="scientific">Acetatifactor muris</name>
    <dbReference type="NCBI Taxonomy" id="879566"/>
    <lineage>
        <taxon>Bacteria</taxon>
        <taxon>Bacillati</taxon>
        <taxon>Bacillota</taxon>
        <taxon>Clostridia</taxon>
        <taxon>Lachnospirales</taxon>
        <taxon>Lachnospiraceae</taxon>
        <taxon>Acetatifactor</taxon>
    </lineage>
</organism>
<reference evidence="2 3" key="1">
    <citation type="submission" date="2018-01" db="EMBL/GenBank/DDBJ databases">
        <authorList>
            <person name="Gaut B.S."/>
            <person name="Morton B.R."/>
            <person name="Clegg M.T."/>
            <person name="Duvall M.R."/>
        </authorList>
    </citation>
    <scope>NUCLEOTIDE SEQUENCE [LARGE SCALE GENOMIC DNA]</scope>
    <source>
        <strain evidence="2">GP69</strain>
    </source>
</reference>
<name>A0A2K4ZAI8_9FIRM</name>
<sequence length="1060" mass="116290">MKITFTEQAVKEAERQRADRGREAHAGVAAAEGQVPFAAFLGGQNDLPGAGGEKGKSLIELQQEAAEADVGVQRDFMTVMSHTMSEEDYARMQEEGFDPGSMEPDEVVTIVDKIKAELARAGKNIVGYTDNLDMGTLTAALGSEVLARSVADSFREADVPLTKENLSAISQAWAMSSGLQPMGDGSYSYLIDNGMEAEIWNLYLAQSSGAGRGGNAPRFYAEEVQGYYTQSAGMGQTDGLQGQIDRIIEQAGSEVNQRSRENAKWLLDRGLPLTPENLKRLEELEQVELPVTEKRFGEAVAAAVAQGKSPVHASLEGKGGNLYERAAAISEYYHSSELWEATVGDITARRQLEEVRLRMTAEVNVKLLKSGFSIDTSPMEELIEALKLAEHQLADQYFPRDDMAVEKYHNYRKVSTVTDQLPGLPADVLGIFAKGRGGASLETIYNEGKALQDNYEKAQASYEKLMTMPRSEMGDSIEKAFASVDHILKELGVELTDENRRVVRILGYNRMEMNLSNLEAVRDADRQVQDVLGKLTPAATLKMIRDGFNPLEKSFGELEQYFKSLPPEYKKEAESYSRFLYGLERNNAITPEERESYIGIYRLVRQFEKAEGAAVGALVNAQSEIQFSSLLAAMQGGRRSVDLRVSEDMGAIDRQKSKTASITEQISKAFVKTVADIRAEKAARAAAAMAEAKSATVEENVQTAADAARAGENAVPDEAAAQSATTSERSIAAEEAAGSAVNAAVETVSGQMTAAGADEMQQAAVPAQSSEALLKAANEILTEVSADEKTEREYNKAQLEEQRQAVSAADQESVAMLQRGELPASADNLMAAHALTHGRENIFALSDRRRENVEKRTDGENPEKEPVESTKLWEKLDDREDFAQEYERMTGEALESVEEATFEEAESSVDVRNMQLNHKQLTVAASLAQREEYYLPMYVGETLTRIHLTLDRNSPQKGTVTIGVTLSEEAHMQARLYLENDTVHGILFGEGKVEVMKLQQIADTFRKEAEGSWTVGNISTIASEKRMPELIKSGAHTPTESADLYRVARVFLQSVVQQGE</sequence>
<dbReference type="Pfam" id="PF19753">
    <property type="entry name" value="DUF6240"/>
    <property type="match status" value="2"/>
</dbReference>
<accession>A0A2K4ZAI8</accession>
<dbReference type="RefSeq" id="WP_146039938.1">
    <property type="nucleotide sequence ID" value="NZ_JANJZD010000008.1"/>
</dbReference>